<feature type="domain" description="Membrane transport protein MMPL" evidence="7">
    <location>
        <begin position="640"/>
        <end position="795"/>
    </location>
</feature>
<feature type="transmembrane region" description="Helical" evidence="6">
    <location>
        <begin position="679"/>
        <end position="699"/>
    </location>
</feature>
<reference evidence="8 9" key="1">
    <citation type="submission" date="2018-03" db="EMBL/GenBank/DDBJ databases">
        <title>Draft Genome Sequences of the Obligatory Marine Myxobacteria Enhygromyxa salina SWB005.</title>
        <authorList>
            <person name="Poehlein A."/>
            <person name="Moghaddam J.A."/>
            <person name="Harms H."/>
            <person name="Alanjari M."/>
            <person name="Koenig G.M."/>
            <person name="Daniel R."/>
            <person name="Schaeberle T.F."/>
        </authorList>
    </citation>
    <scope>NUCLEOTIDE SEQUENCE [LARGE SCALE GENOMIC DNA]</scope>
    <source>
        <strain evidence="8 9">SWB005</strain>
    </source>
</reference>
<feature type="transmembrane region" description="Helical" evidence="6">
    <location>
        <begin position="423"/>
        <end position="440"/>
    </location>
</feature>
<organism evidence="8 9">
    <name type="scientific">Enhygromyxa salina</name>
    <dbReference type="NCBI Taxonomy" id="215803"/>
    <lineage>
        <taxon>Bacteria</taxon>
        <taxon>Pseudomonadati</taxon>
        <taxon>Myxococcota</taxon>
        <taxon>Polyangia</taxon>
        <taxon>Nannocystales</taxon>
        <taxon>Nannocystaceae</taxon>
        <taxon>Enhygromyxa</taxon>
    </lineage>
</organism>
<keyword evidence="2" id="KW-1003">Cell membrane</keyword>
<dbReference type="InterPro" id="IPR050545">
    <property type="entry name" value="Mycobact_MmpL"/>
</dbReference>
<feature type="transmembrane region" description="Helical" evidence="6">
    <location>
        <begin position="371"/>
        <end position="390"/>
    </location>
</feature>
<keyword evidence="3 6" id="KW-0812">Transmembrane</keyword>
<protein>
    <submittedName>
        <fullName evidence="8">MMPL family protein</fullName>
    </submittedName>
</protein>
<dbReference type="Gene3D" id="1.20.1640.10">
    <property type="entry name" value="Multidrug efflux transporter AcrB transmembrane domain"/>
    <property type="match status" value="2"/>
</dbReference>
<dbReference type="SUPFAM" id="SSF82866">
    <property type="entry name" value="Multidrug efflux transporter AcrB transmembrane domain"/>
    <property type="match status" value="2"/>
</dbReference>
<feature type="transmembrane region" description="Helical" evidence="6">
    <location>
        <begin position="303"/>
        <end position="324"/>
    </location>
</feature>
<proteinExistence type="predicted"/>
<gene>
    <name evidence="8" type="ORF">ENSA5_13100</name>
</gene>
<evidence type="ECO:0000313" key="8">
    <source>
        <dbReference type="EMBL" id="PRQ03688.1"/>
    </source>
</evidence>
<keyword evidence="9" id="KW-1185">Reference proteome</keyword>
<dbReference type="GO" id="GO:0005886">
    <property type="term" value="C:plasma membrane"/>
    <property type="evidence" value="ECO:0007669"/>
    <property type="project" value="UniProtKB-SubCell"/>
</dbReference>
<dbReference type="Proteomes" id="UP000237968">
    <property type="component" value="Unassembled WGS sequence"/>
</dbReference>
<dbReference type="AlphaFoldDB" id="A0A2S9YEZ4"/>
<feature type="transmembrane region" description="Helical" evidence="6">
    <location>
        <begin position="250"/>
        <end position="269"/>
    </location>
</feature>
<evidence type="ECO:0000256" key="4">
    <source>
        <dbReference type="ARBA" id="ARBA00022989"/>
    </source>
</evidence>
<dbReference type="PANTHER" id="PTHR33406:SF13">
    <property type="entry name" value="MEMBRANE PROTEIN YDFJ"/>
    <property type="match status" value="1"/>
</dbReference>
<dbReference type="Pfam" id="PF03176">
    <property type="entry name" value="MMPL"/>
    <property type="match status" value="2"/>
</dbReference>
<dbReference type="EMBL" id="PVNK01000071">
    <property type="protein sequence ID" value="PRQ03688.1"/>
    <property type="molecule type" value="Genomic_DNA"/>
</dbReference>
<feature type="domain" description="Membrane transport protein MMPL" evidence="7">
    <location>
        <begin position="226"/>
        <end position="395"/>
    </location>
</feature>
<feature type="transmembrane region" description="Helical" evidence="6">
    <location>
        <begin position="654"/>
        <end position="672"/>
    </location>
</feature>
<dbReference type="PANTHER" id="PTHR33406">
    <property type="entry name" value="MEMBRANE PROTEIN MJ1562-RELATED"/>
    <property type="match status" value="1"/>
</dbReference>
<keyword evidence="4 6" id="KW-1133">Transmembrane helix</keyword>
<sequence length="802" mass="84517">MLIGALVLGLMGVFVGLKLELTSEITHFLAAGDDGRLVKLSRQLAESELTKTTILVVDSQDGDLEAAIAAVDELAAALAEDEEVAWVRAGWDDDQSAAIYELYFPRRMYFVAGSDAALERSLGPEGLDDAAEELKRQLRLPTAALIKQIAPEDPLLAYPAILDRLEAARAGPLELVDGHFVSGGEAAVLMFGTVHSPFRAEHQGPVQELIRERFETLASAARAEGHELRLRQSGVGRFALRAEAQIRGDITRISIISTIGVIALFLVLFRSPRLVALSLVPLAAGVLSATAISLLAFGRIHGLTLAFGASLIGICIDYPIHLFNHHVLEPASDGAGGTLRRIRPGLLLGALTTVAGFVGLGWTSFPGVREIALFAAVGIVAALAATLWLLPPLMADRPEPVALQRKLASVAGGLIDWLAAHRGLLYVVPAASLIAIGVAIPRVEFVDDASALTETDADLLAEDEEVRALVSRMDAGRMVVSIGDDDEQALQKNDEVHARLLAARDAGELEAFRSVHDLLWSRDLQQRNLAALSEGADAGAGSAGGFAARLDAAFGAHGFRPGVFAPFAAALERTRAGEGAAPLDYETLAASPLAEAASSMRVELDGQVGILTLVRGVEDPEQLRARLADLDDVHLFDQRALMAEIYASHRESTIELVGVGLLAVFAMIFIRYRRLGPALAAFLPALLGAGTAVAALVLAGFALNLLHVVSLLLVLSMGVDYGVFLAESREHPSEVAATISSLFACCLSTVLAFGLLAMSSNPALKAIGLTTGIGVLASLVLAPTALILFGGTTAPARKSEHA</sequence>
<dbReference type="InterPro" id="IPR004869">
    <property type="entry name" value="MMPL_dom"/>
</dbReference>
<evidence type="ECO:0000256" key="1">
    <source>
        <dbReference type="ARBA" id="ARBA00004651"/>
    </source>
</evidence>
<evidence type="ECO:0000256" key="5">
    <source>
        <dbReference type="ARBA" id="ARBA00023136"/>
    </source>
</evidence>
<keyword evidence="5 6" id="KW-0472">Membrane</keyword>
<evidence type="ECO:0000313" key="9">
    <source>
        <dbReference type="Proteomes" id="UP000237968"/>
    </source>
</evidence>
<feature type="transmembrane region" description="Helical" evidence="6">
    <location>
        <begin position="345"/>
        <end position="365"/>
    </location>
</feature>
<feature type="transmembrane region" description="Helical" evidence="6">
    <location>
        <begin position="276"/>
        <end position="297"/>
    </location>
</feature>
<comment type="caution">
    <text evidence="8">The sequence shown here is derived from an EMBL/GenBank/DDBJ whole genome shotgun (WGS) entry which is preliminary data.</text>
</comment>
<evidence type="ECO:0000256" key="2">
    <source>
        <dbReference type="ARBA" id="ARBA00022475"/>
    </source>
</evidence>
<comment type="subcellular location">
    <subcellularLocation>
        <location evidence="1">Cell membrane</location>
        <topology evidence="1">Multi-pass membrane protein</topology>
    </subcellularLocation>
</comment>
<name>A0A2S9YEZ4_9BACT</name>
<evidence type="ECO:0000256" key="3">
    <source>
        <dbReference type="ARBA" id="ARBA00022692"/>
    </source>
</evidence>
<feature type="transmembrane region" description="Helical" evidence="6">
    <location>
        <begin position="763"/>
        <end position="789"/>
    </location>
</feature>
<accession>A0A2S9YEZ4</accession>
<evidence type="ECO:0000259" key="7">
    <source>
        <dbReference type="Pfam" id="PF03176"/>
    </source>
</evidence>
<evidence type="ECO:0000256" key="6">
    <source>
        <dbReference type="SAM" id="Phobius"/>
    </source>
</evidence>
<feature type="transmembrane region" description="Helical" evidence="6">
    <location>
        <begin position="705"/>
        <end position="723"/>
    </location>
</feature>
<feature type="transmembrane region" description="Helical" evidence="6">
    <location>
        <begin position="735"/>
        <end position="757"/>
    </location>
</feature>